<dbReference type="GO" id="GO:0016779">
    <property type="term" value="F:nucleotidyltransferase activity"/>
    <property type="evidence" value="ECO:0007669"/>
    <property type="project" value="UniProtKB-KW"/>
</dbReference>
<evidence type="ECO:0000313" key="10">
    <source>
        <dbReference type="Proteomes" id="UP001163726"/>
    </source>
</evidence>
<keyword evidence="3" id="KW-0479">Metal-binding</keyword>
<gene>
    <name evidence="9" type="ORF">OLW01_11695</name>
</gene>
<dbReference type="Proteomes" id="UP001163726">
    <property type="component" value="Chromosome"/>
</dbReference>
<evidence type="ECO:0000256" key="4">
    <source>
        <dbReference type="ARBA" id="ARBA00022741"/>
    </source>
</evidence>
<keyword evidence="7" id="KW-0501">Molybdenum cofactor biosynthesis</keyword>
<protein>
    <submittedName>
        <fullName evidence="9">Molybdenum cofactor guanylyltransferase</fullName>
    </submittedName>
</protein>
<dbReference type="InterPro" id="IPR025877">
    <property type="entry name" value="MobA-like_NTP_Trfase"/>
</dbReference>
<evidence type="ECO:0000256" key="2">
    <source>
        <dbReference type="ARBA" id="ARBA00022679"/>
    </source>
</evidence>
<evidence type="ECO:0000256" key="7">
    <source>
        <dbReference type="ARBA" id="ARBA00023150"/>
    </source>
</evidence>
<proteinExistence type="predicted"/>
<evidence type="ECO:0000256" key="1">
    <source>
        <dbReference type="ARBA" id="ARBA00022490"/>
    </source>
</evidence>
<keyword evidence="5" id="KW-0460">Magnesium</keyword>
<dbReference type="Gene3D" id="3.90.550.10">
    <property type="entry name" value="Spore Coat Polysaccharide Biosynthesis Protein SpsA, Chain A"/>
    <property type="match status" value="1"/>
</dbReference>
<reference evidence="9" key="1">
    <citation type="submission" date="2022-10" db="EMBL/GenBank/DDBJ databases">
        <title>Catenovulum adriacola sp. nov. isolated in the Harbour of Susak.</title>
        <authorList>
            <person name="Schoch T."/>
            <person name="Reich S.J."/>
            <person name="Stoeferle S."/>
            <person name="Flaiz M."/>
            <person name="Kazda M."/>
            <person name="Riedel C.U."/>
            <person name="Duerre P."/>
        </authorList>
    </citation>
    <scope>NUCLEOTIDE SEQUENCE</scope>
    <source>
        <strain evidence="9">TS8</strain>
    </source>
</reference>
<feature type="domain" description="MobA-like NTP transferase" evidence="8">
    <location>
        <begin position="30"/>
        <end position="131"/>
    </location>
</feature>
<evidence type="ECO:0000313" key="9">
    <source>
        <dbReference type="EMBL" id="WAJ69809.1"/>
    </source>
</evidence>
<accession>A0ABY7AJU4</accession>
<keyword evidence="9" id="KW-0548">Nucleotidyltransferase</keyword>
<keyword evidence="6" id="KW-0342">GTP-binding</keyword>
<name>A0ABY7AJU4_9ALTE</name>
<keyword evidence="2" id="KW-0808">Transferase</keyword>
<evidence type="ECO:0000259" key="8">
    <source>
        <dbReference type="Pfam" id="PF12804"/>
    </source>
</evidence>
<dbReference type="CDD" id="cd02503">
    <property type="entry name" value="MobA"/>
    <property type="match status" value="1"/>
</dbReference>
<evidence type="ECO:0000256" key="3">
    <source>
        <dbReference type="ARBA" id="ARBA00022723"/>
    </source>
</evidence>
<dbReference type="EMBL" id="CP109965">
    <property type="protein sequence ID" value="WAJ69809.1"/>
    <property type="molecule type" value="Genomic_DNA"/>
</dbReference>
<dbReference type="Pfam" id="PF12804">
    <property type="entry name" value="NTP_transf_3"/>
    <property type="match status" value="1"/>
</dbReference>
<dbReference type="InterPro" id="IPR013482">
    <property type="entry name" value="Molybde_CF_guanTrfase"/>
</dbReference>
<dbReference type="SUPFAM" id="SSF53448">
    <property type="entry name" value="Nucleotide-diphospho-sugar transferases"/>
    <property type="match status" value="1"/>
</dbReference>
<dbReference type="InterPro" id="IPR029044">
    <property type="entry name" value="Nucleotide-diphossugar_trans"/>
</dbReference>
<evidence type="ECO:0000256" key="6">
    <source>
        <dbReference type="ARBA" id="ARBA00023134"/>
    </source>
</evidence>
<sequence>MVVYPEIHSNLHSNVQSAKLDSLKKTVASLILAGGLSSRMGSDKASLVVDGVSLLKKNQDLLAQLNLETVLVSGAKAGQISDKIKQAGPVGGIFSALDFVKPESALLVLPVDMPNLNTQVLQQLIDYGMANQTSCYFDHYFLPAFFYDVSRLQQASNQLITQPGKACSIRALLNKVNARAIFIEAPSLEKCLINVNTPQQWQTYIKQQT</sequence>
<keyword evidence="10" id="KW-1185">Reference proteome</keyword>
<dbReference type="PANTHER" id="PTHR19136:SF81">
    <property type="entry name" value="MOLYBDENUM COFACTOR GUANYLYLTRANSFERASE"/>
    <property type="match status" value="1"/>
</dbReference>
<organism evidence="9 10">
    <name type="scientific">Catenovulum adriaticum</name>
    <dbReference type="NCBI Taxonomy" id="2984846"/>
    <lineage>
        <taxon>Bacteria</taxon>
        <taxon>Pseudomonadati</taxon>
        <taxon>Pseudomonadota</taxon>
        <taxon>Gammaproteobacteria</taxon>
        <taxon>Alteromonadales</taxon>
        <taxon>Alteromonadaceae</taxon>
        <taxon>Catenovulum</taxon>
    </lineage>
</organism>
<dbReference type="PANTHER" id="PTHR19136">
    <property type="entry name" value="MOLYBDENUM COFACTOR GUANYLYLTRANSFERASE"/>
    <property type="match status" value="1"/>
</dbReference>
<keyword evidence="4" id="KW-0547">Nucleotide-binding</keyword>
<dbReference type="RefSeq" id="WP_268074097.1">
    <property type="nucleotide sequence ID" value="NZ_CP109965.1"/>
</dbReference>
<keyword evidence="1" id="KW-0963">Cytoplasm</keyword>
<evidence type="ECO:0000256" key="5">
    <source>
        <dbReference type="ARBA" id="ARBA00022842"/>
    </source>
</evidence>